<keyword evidence="3" id="KW-1185">Reference proteome</keyword>
<dbReference type="PANTHER" id="PTHR34407">
    <property type="entry name" value="EXPRESSED PROTEIN"/>
    <property type="match status" value="1"/>
</dbReference>
<dbReference type="PANTHER" id="PTHR34407:SF1">
    <property type="entry name" value="SGNH HYDROLASE-TYPE ESTERASE DOMAIN-CONTAINING PROTEIN"/>
    <property type="match status" value="1"/>
</dbReference>
<evidence type="ECO:0000313" key="2">
    <source>
        <dbReference type="EMBL" id="KAK9836351.1"/>
    </source>
</evidence>
<reference evidence="2 3" key="1">
    <citation type="journal article" date="2024" name="Nat. Commun.">
        <title>Phylogenomics reveals the evolutionary origins of lichenization in chlorophyte algae.</title>
        <authorList>
            <person name="Puginier C."/>
            <person name="Libourel C."/>
            <person name="Otte J."/>
            <person name="Skaloud P."/>
            <person name="Haon M."/>
            <person name="Grisel S."/>
            <person name="Petersen M."/>
            <person name="Berrin J.G."/>
            <person name="Delaux P.M."/>
            <person name="Dal Grande F."/>
            <person name="Keller J."/>
        </authorList>
    </citation>
    <scope>NUCLEOTIDE SEQUENCE [LARGE SCALE GENOMIC DNA]</scope>
    <source>
        <strain evidence="2 3">SAG 245.80</strain>
    </source>
</reference>
<evidence type="ECO:0000313" key="3">
    <source>
        <dbReference type="Proteomes" id="UP001445335"/>
    </source>
</evidence>
<dbReference type="InterPro" id="IPR036514">
    <property type="entry name" value="SGNH_hydro_sf"/>
</dbReference>
<comment type="caution">
    <text evidence="2">The sequence shown here is derived from an EMBL/GenBank/DDBJ whole genome shotgun (WGS) entry which is preliminary data.</text>
</comment>
<evidence type="ECO:0000259" key="1">
    <source>
        <dbReference type="Pfam" id="PF13472"/>
    </source>
</evidence>
<name>A0AAW1RT18_9CHLO</name>
<dbReference type="Pfam" id="PF13472">
    <property type="entry name" value="Lipase_GDSL_2"/>
    <property type="match status" value="1"/>
</dbReference>
<dbReference type="CDD" id="cd00229">
    <property type="entry name" value="SGNH_hydrolase"/>
    <property type="match status" value="1"/>
</dbReference>
<sequence>MVQDGGEMTGYSYLPYLPYIGQRLGERDSRGPLVFRVFPTEPTELKAMMEALNTMCRETDEAKQPFVQVRPQLYAVQPHEHLLAGTLQGDCTYRGLLQHCLSAPNQRRMLDQPEHAALWRPLDPGPDPTAAANRSTAGGARLPWRGALWDLGGGSTTSVAADPAHARAVLRRAFARETTSSAEMYAAAARNWGEPGRLRRVFAKLLRGELVRVVAVGGSVTTGMGAARPEDAYLNLVTAWLRSLGDETHPVRIEVTNSAVSATTSSYTGQCAHDFVPSDADLVLVEFSVNDWEVADPSSAWMNNSQRRGFERLLRKLLRMKHQPALLVLHWWAPLHFKGSYWNVAEDELDVVAAYYRLQSISFRDAIFHRVMVDEPGFKQEEIMCDVVHPNKLGHRYFADLIIAYLQDVLALTLLTPALAAAATPRLPPPMFPGNDDAGAAICLKGEAFRQSVASMQGGWRWVNEAKPGGQPKWGYVSSTPGDRLTLRITRGPDPGLASSLRSGLRASNMTVLVGLGLLRSHAGVGTALASCGAGCACEPERFQLLHQALTSQVYWHYLLVTMAPPAPCMLDVTVGVTDSNATAEGNTKVKVTSLMVSEDAAEDRNLFTPLGSTDAEGNNTI</sequence>
<dbReference type="EMBL" id="JALJOU010000025">
    <property type="protein sequence ID" value="KAK9836351.1"/>
    <property type="molecule type" value="Genomic_DNA"/>
</dbReference>
<dbReference type="Proteomes" id="UP001445335">
    <property type="component" value="Unassembled WGS sequence"/>
</dbReference>
<dbReference type="Gene3D" id="3.40.50.1110">
    <property type="entry name" value="SGNH hydrolase"/>
    <property type="match status" value="1"/>
</dbReference>
<dbReference type="AlphaFoldDB" id="A0AAW1RT18"/>
<dbReference type="InterPro" id="IPR013830">
    <property type="entry name" value="SGNH_hydro"/>
</dbReference>
<proteinExistence type="predicted"/>
<organism evidence="2 3">
    <name type="scientific">Elliptochloris bilobata</name>
    <dbReference type="NCBI Taxonomy" id="381761"/>
    <lineage>
        <taxon>Eukaryota</taxon>
        <taxon>Viridiplantae</taxon>
        <taxon>Chlorophyta</taxon>
        <taxon>core chlorophytes</taxon>
        <taxon>Trebouxiophyceae</taxon>
        <taxon>Trebouxiophyceae incertae sedis</taxon>
        <taxon>Elliptochloris clade</taxon>
        <taxon>Elliptochloris</taxon>
    </lineage>
</organism>
<accession>A0AAW1RT18</accession>
<feature type="domain" description="SGNH hydrolase-type esterase" evidence="1">
    <location>
        <begin position="215"/>
        <end position="396"/>
    </location>
</feature>
<dbReference type="SUPFAM" id="SSF52266">
    <property type="entry name" value="SGNH hydrolase"/>
    <property type="match status" value="1"/>
</dbReference>
<protein>
    <recommendedName>
        <fullName evidence="1">SGNH hydrolase-type esterase domain-containing protein</fullName>
    </recommendedName>
</protein>
<gene>
    <name evidence="2" type="ORF">WJX81_007868</name>
</gene>